<dbReference type="InterPro" id="IPR029978">
    <property type="entry name" value="LMO-7"/>
</dbReference>
<feature type="compositionally biased region" description="Polar residues" evidence="1">
    <location>
        <begin position="98"/>
        <end position="110"/>
    </location>
</feature>
<dbReference type="AlphaFoldDB" id="A0AAN8GSA9"/>
<feature type="region of interest" description="Disordered" evidence="1">
    <location>
        <begin position="1"/>
        <end position="172"/>
    </location>
</feature>
<protein>
    <recommendedName>
        <fullName evidence="2">DUF4757 domain-containing protein</fullName>
    </recommendedName>
</protein>
<feature type="compositionally biased region" description="Basic and acidic residues" evidence="1">
    <location>
        <begin position="61"/>
        <end position="73"/>
    </location>
</feature>
<dbReference type="Proteomes" id="UP001335648">
    <property type="component" value="Unassembled WGS sequence"/>
</dbReference>
<feature type="compositionally biased region" description="Basic and acidic residues" evidence="1">
    <location>
        <begin position="86"/>
        <end position="96"/>
    </location>
</feature>
<evidence type="ECO:0000313" key="4">
    <source>
        <dbReference type="Proteomes" id="UP001335648"/>
    </source>
</evidence>
<dbReference type="PANTHER" id="PTHR46767">
    <property type="entry name" value="LIM DOMAIN ONLY PROTEIN 7"/>
    <property type="match status" value="1"/>
</dbReference>
<evidence type="ECO:0000256" key="1">
    <source>
        <dbReference type="SAM" id="MobiDB-lite"/>
    </source>
</evidence>
<gene>
    <name evidence="3" type="ORF">CesoFtcFv8_013729</name>
</gene>
<evidence type="ECO:0000259" key="2">
    <source>
        <dbReference type="Pfam" id="PF15949"/>
    </source>
</evidence>
<dbReference type="EMBL" id="JAULUE010002056">
    <property type="protein sequence ID" value="KAK5890179.1"/>
    <property type="molecule type" value="Genomic_DNA"/>
</dbReference>
<comment type="caution">
    <text evidence="3">The sequence shown here is derived from an EMBL/GenBank/DDBJ whole genome shotgun (WGS) entry which is preliminary data.</text>
</comment>
<feature type="domain" description="DUF4757" evidence="2">
    <location>
        <begin position="6"/>
        <end position="93"/>
    </location>
</feature>
<name>A0AAN8GSA9_9TELE</name>
<dbReference type="PANTHER" id="PTHR46767:SF1">
    <property type="entry name" value="LIM DOMAIN ONLY PROTEIN 7"/>
    <property type="match status" value="1"/>
</dbReference>
<reference evidence="3 4" key="1">
    <citation type="journal article" date="2023" name="Mol. Biol. Evol.">
        <title>Genomics of Secondarily Temperate Adaptation in the Only Non-Antarctic Icefish.</title>
        <authorList>
            <person name="Rivera-Colon A.G."/>
            <person name="Rayamajhi N."/>
            <person name="Minhas B.F."/>
            <person name="Madrigal G."/>
            <person name="Bilyk K.T."/>
            <person name="Yoon V."/>
            <person name="Hune M."/>
            <person name="Gregory S."/>
            <person name="Cheng C.H.C."/>
            <person name="Catchen J.M."/>
        </authorList>
    </citation>
    <scope>NUCLEOTIDE SEQUENCE [LARGE SCALE GENOMIC DNA]</scope>
    <source>
        <strain evidence="3">JC2023a</strain>
    </source>
</reference>
<dbReference type="GO" id="GO:0023051">
    <property type="term" value="P:regulation of signaling"/>
    <property type="evidence" value="ECO:0007669"/>
    <property type="project" value="InterPro"/>
</dbReference>
<sequence>MQESIDRSKSTSDIQVEPSVNRQVRYEELQQVREKTKESDDQWQDDLSKWKNRRRSVNSDIVKKKEEREKVEESTYSSGGNRRSKTLKEMQEERGNKGRNSIGSRISSLSYLDDDEVFDKPVASPRIRTLPARSYTIDTPYHSSEPSLKEVEPPAASPSYWQGRLPSNLTGS</sequence>
<proteinExistence type="predicted"/>
<keyword evidence="4" id="KW-1185">Reference proteome</keyword>
<feature type="compositionally biased region" description="Basic and acidic residues" evidence="1">
    <location>
        <begin position="24"/>
        <end position="40"/>
    </location>
</feature>
<dbReference type="InterPro" id="IPR031865">
    <property type="entry name" value="DUF4757"/>
</dbReference>
<evidence type="ECO:0000313" key="3">
    <source>
        <dbReference type="EMBL" id="KAK5890179.1"/>
    </source>
</evidence>
<dbReference type="GO" id="GO:0030155">
    <property type="term" value="P:regulation of cell adhesion"/>
    <property type="evidence" value="ECO:0007669"/>
    <property type="project" value="InterPro"/>
</dbReference>
<dbReference type="Pfam" id="PF15949">
    <property type="entry name" value="DUF4757"/>
    <property type="match status" value="1"/>
</dbReference>
<organism evidence="3 4">
    <name type="scientific">Champsocephalus esox</name>
    <name type="common">pike icefish</name>
    <dbReference type="NCBI Taxonomy" id="159716"/>
    <lineage>
        <taxon>Eukaryota</taxon>
        <taxon>Metazoa</taxon>
        <taxon>Chordata</taxon>
        <taxon>Craniata</taxon>
        <taxon>Vertebrata</taxon>
        <taxon>Euteleostomi</taxon>
        <taxon>Actinopterygii</taxon>
        <taxon>Neopterygii</taxon>
        <taxon>Teleostei</taxon>
        <taxon>Neoteleostei</taxon>
        <taxon>Acanthomorphata</taxon>
        <taxon>Eupercaria</taxon>
        <taxon>Perciformes</taxon>
        <taxon>Notothenioidei</taxon>
        <taxon>Channichthyidae</taxon>
        <taxon>Champsocephalus</taxon>
    </lineage>
</organism>
<feature type="compositionally biased region" description="Basic and acidic residues" evidence="1">
    <location>
        <begin position="1"/>
        <end position="10"/>
    </location>
</feature>
<feature type="compositionally biased region" description="Polar residues" evidence="1">
    <location>
        <begin position="11"/>
        <end position="22"/>
    </location>
</feature>
<accession>A0AAN8GSA9</accession>